<feature type="domain" description="YhcG PDDEXK nuclease" evidence="1">
    <location>
        <begin position="111"/>
        <end position="224"/>
    </location>
</feature>
<evidence type="ECO:0000313" key="3">
    <source>
        <dbReference type="EMBL" id="GJM52282.1"/>
    </source>
</evidence>
<dbReference type="Proteomes" id="UP001207736">
    <property type="component" value="Unassembled WGS sequence"/>
</dbReference>
<name>A0AAV5AV86_9FLAO</name>
<dbReference type="AlphaFoldDB" id="A0AAV5AV86"/>
<dbReference type="InterPro" id="IPR011856">
    <property type="entry name" value="tRNA_endonuc-like_dom_sf"/>
</dbReference>
<dbReference type="EMBL" id="BQKB01000010">
    <property type="protein sequence ID" value="GJM52282.1"/>
    <property type="molecule type" value="Genomic_DNA"/>
</dbReference>
<evidence type="ECO:0000259" key="1">
    <source>
        <dbReference type="Pfam" id="PF06250"/>
    </source>
</evidence>
<dbReference type="EMBL" id="BQKA01000043">
    <property type="protein sequence ID" value="GJM51207.1"/>
    <property type="molecule type" value="Genomic_DNA"/>
</dbReference>
<keyword evidence="5" id="KW-1185">Reference proteome</keyword>
<protein>
    <recommendedName>
        <fullName evidence="1">YhcG PDDEXK nuclease domain-containing protein</fullName>
    </recommendedName>
</protein>
<evidence type="ECO:0000313" key="2">
    <source>
        <dbReference type="EMBL" id="GJM51207.1"/>
    </source>
</evidence>
<comment type="caution">
    <text evidence="2">The sequence shown here is derived from an EMBL/GenBank/DDBJ whole genome shotgun (WGS) entry which is preliminary data.</text>
</comment>
<dbReference type="Gene3D" id="3.40.1350.10">
    <property type="match status" value="1"/>
</dbReference>
<dbReference type="Proteomes" id="UP001208692">
    <property type="component" value="Unassembled WGS sequence"/>
</dbReference>
<dbReference type="GO" id="GO:0003676">
    <property type="term" value="F:nucleic acid binding"/>
    <property type="evidence" value="ECO:0007669"/>
    <property type="project" value="InterPro"/>
</dbReference>
<dbReference type="RefSeq" id="WP_264845643.1">
    <property type="nucleotide sequence ID" value="NZ_BPMA01000013.1"/>
</dbReference>
<dbReference type="InterPro" id="IPR009362">
    <property type="entry name" value="YhcG_C"/>
</dbReference>
<organism evidence="2 4">
    <name type="scientific">Capnocytophaga catalasegens</name>
    <dbReference type="NCBI Taxonomy" id="1004260"/>
    <lineage>
        <taxon>Bacteria</taxon>
        <taxon>Pseudomonadati</taxon>
        <taxon>Bacteroidota</taxon>
        <taxon>Flavobacteriia</taxon>
        <taxon>Flavobacteriales</taxon>
        <taxon>Flavobacteriaceae</taxon>
        <taxon>Capnocytophaga</taxon>
    </lineage>
</organism>
<reference evidence="2 5" key="1">
    <citation type="submission" date="2021-11" db="EMBL/GenBank/DDBJ databases">
        <title>Draft genome sequence of Capnocytophaga sp. strain KC07075 isolated from cat oral cavity.</title>
        <authorList>
            <person name="Suzuki M."/>
            <person name="Imaoka K."/>
            <person name="Kimura M."/>
            <person name="Morikawa S."/>
            <person name="Maeda K."/>
        </authorList>
    </citation>
    <scope>NUCLEOTIDE SEQUENCE</scope>
    <source>
        <strain evidence="2">KC07075</strain>
        <strain evidence="3 5">KC07079</strain>
    </source>
</reference>
<gene>
    <name evidence="2" type="ORF">RCZ15_21800</name>
    <name evidence="3" type="ORF">RCZ16_06000</name>
</gene>
<evidence type="ECO:0000313" key="5">
    <source>
        <dbReference type="Proteomes" id="UP001208692"/>
    </source>
</evidence>
<evidence type="ECO:0000313" key="4">
    <source>
        <dbReference type="Proteomes" id="UP001207736"/>
    </source>
</evidence>
<dbReference type="Pfam" id="PF06250">
    <property type="entry name" value="YhcG_C"/>
    <property type="match status" value="1"/>
</dbReference>
<proteinExistence type="predicted"/>
<sequence length="230" mass="26991">MNIEIFKKYLKQRGFAESSVKNRISNCLKIESAYNEDLDLMYSKDGFQQLLRDLEYTTEDSRNKRKPNHKIPIEGDIRNGSATYKSALNLYKEFKESNFVVEDEEFAFFKYEKDLEDAICKDIKNLFPDYGFVKNQYRLSNEEGNNIIDILLQNKVDKHFLIVEIKANELDEKAFAQISRYITIFKQNNPNTEVKGCLIGSDFSDLFESIVKSSKYSIEVKKYQMKINLL</sequence>
<accession>A0AAV5AV86</accession>